<evidence type="ECO:0000256" key="2">
    <source>
        <dbReference type="ARBA" id="ARBA00022670"/>
    </source>
</evidence>
<dbReference type="PANTHER" id="PTHR43399">
    <property type="entry name" value="SUBTILISIN-RELATED"/>
    <property type="match status" value="1"/>
</dbReference>
<organism evidence="6">
    <name type="scientific">marine metagenome</name>
    <dbReference type="NCBI Taxonomy" id="408172"/>
    <lineage>
        <taxon>unclassified sequences</taxon>
        <taxon>metagenomes</taxon>
        <taxon>ecological metagenomes</taxon>
    </lineage>
</organism>
<dbReference type="PROSITE" id="PS00137">
    <property type="entry name" value="SUBTILASE_HIS"/>
    <property type="match status" value="1"/>
</dbReference>
<sequence length="341" mass="35048">MWLLAACGGGTGEEAAVSTSVPVVLVEVPDLVGETTGFAHGAADMAGLSLLVVESPDLVGDPDVVVGQLPAAGEVVEQWSSLVVRVPSPPVRLPEVVELSPEAEVLLEEDSDLRVGEAARVVAAEVLEDDPEVEHNPFAVMVRFDLSLSVNQIEAALADIGGSVVGESLDGEGLYLIETLADPEEAVEILEDKEVVVSAGVDTVVHLTEASNDPQLNSQWGLGPAPGVNAFPAWDVTTGGGVVVAVIDSGVDFGHPDLAGNLWTNPGEVPNNGLDDDNNGLIDDFYGFDFHNWDGDPSDDNGHGTHVAGTIAAVANNALGVAGVAPGVRIMPIKVSNANGA</sequence>
<dbReference type="InterPro" id="IPR036852">
    <property type="entry name" value="Peptidase_S8/S53_dom_sf"/>
</dbReference>
<dbReference type="InterPro" id="IPR015500">
    <property type="entry name" value="Peptidase_S8_subtilisin-rel"/>
</dbReference>
<gene>
    <name evidence="6" type="ORF">METZ01_LOCUS280333</name>
</gene>
<dbReference type="InterPro" id="IPR023827">
    <property type="entry name" value="Peptidase_S8_Asp-AS"/>
</dbReference>
<dbReference type="PRINTS" id="PR00723">
    <property type="entry name" value="SUBTILISIN"/>
</dbReference>
<evidence type="ECO:0000256" key="3">
    <source>
        <dbReference type="ARBA" id="ARBA00022801"/>
    </source>
</evidence>
<dbReference type="EMBL" id="UINC01082582">
    <property type="protein sequence ID" value="SVC27479.1"/>
    <property type="molecule type" value="Genomic_DNA"/>
</dbReference>
<dbReference type="Pfam" id="PF00082">
    <property type="entry name" value="Peptidase_S8"/>
    <property type="match status" value="1"/>
</dbReference>
<keyword evidence="4" id="KW-0720">Serine protease</keyword>
<evidence type="ECO:0000256" key="4">
    <source>
        <dbReference type="ARBA" id="ARBA00022825"/>
    </source>
</evidence>
<name>A0A382KT61_9ZZZZ</name>
<dbReference type="PROSITE" id="PS51892">
    <property type="entry name" value="SUBTILASE"/>
    <property type="match status" value="1"/>
</dbReference>
<dbReference type="CDD" id="cd06577">
    <property type="entry name" value="PASTA_pknB"/>
    <property type="match status" value="1"/>
</dbReference>
<dbReference type="Gene3D" id="3.30.10.20">
    <property type="match status" value="1"/>
</dbReference>
<comment type="similarity">
    <text evidence="1">Belongs to the peptidase S8 family.</text>
</comment>
<reference evidence="6" key="1">
    <citation type="submission" date="2018-05" db="EMBL/GenBank/DDBJ databases">
        <authorList>
            <person name="Lanie J.A."/>
            <person name="Ng W.-L."/>
            <person name="Kazmierczak K.M."/>
            <person name="Andrzejewski T.M."/>
            <person name="Davidsen T.M."/>
            <person name="Wayne K.J."/>
            <person name="Tettelin H."/>
            <person name="Glass J.I."/>
            <person name="Rusch D."/>
            <person name="Podicherti R."/>
            <person name="Tsui H.-C.T."/>
            <person name="Winkler M.E."/>
        </authorList>
    </citation>
    <scope>NUCLEOTIDE SEQUENCE</scope>
</reference>
<accession>A0A382KT61</accession>
<dbReference type="GO" id="GO:0006508">
    <property type="term" value="P:proteolysis"/>
    <property type="evidence" value="ECO:0007669"/>
    <property type="project" value="UniProtKB-KW"/>
</dbReference>
<dbReference type="GO" id="GO:0004252">
    <property type="term" value="F:serine-type endopeptidase activity"/>
    <property type="evidence" value="ECO:0007669"/>
    <property type="project" value="InterPro"/>
</dbReference>
<dbReference type="InterPro" id="IPR051048">
    <property type="entry name" value="Peptidase_S8/S53_subtilisin"/>
</dbReference>
<dbReference type="PROSITE" id="PS00136">
    <property type="entry name" value="SUBTILASE_ASP"/>
    <property type="match status" value="1"/>
</dbReference>
<protein>
    <recommendedName>
        <fullName evidence="5">Peptidase S8/S53 domain-containing protein</fullName>
    </recommendedName>
</protein>
<dbReference type="InterPro" id="IPR022398">
    <property type="entry name" value="Peptidase_S8_His-AS"/>
</dbReference>
<dbReference type="PANTHER" id="PTHR43399:SF4">
    <property type="entry name" value="CELL WALL-ASSOCIATED PROTEASE"/>
    <property type="match status" value="1"/>
</dbReference>
<dbReference type="InterPro" id="IPR005543">
    <property type="entry name" value="PASTA_dom"/>
</dbReference>
<keyword evidence="3" id="KW-0378">Hydrolase</keyword>
<dbReference type="InterPro" id="IPR000209">
    <property type="entry name" value="Peptidase_S8/S53_dom"/>
</dbReference>
<evidence type="ECO:0000313" key="6">
    <source>
        <dbReference type="EMBL" id="SVC27479.1"/>
    </source>
</evidence>
<dbReference type="AlphaFoldDB" id="A0A382KT61"/>
<feature type="non-terminal residue" evidence="6">
    <location>
        <position position="341"/>
    </location>
</feature>
<proteinExistence type="inferred from homology"/>
<dbReference type="SUPFAM" id="SSF52743">
    <property type="entry name" value="Subtilisin-like"/>
    <property type="match status" value="1"/>
</dbReference>
<evidence type="ECO:0000256" key="1">
    <source>
        <dbReference type="ARBA" id="ARBA00011073"/>
    </source>
</evidence>
<evidence type="ECO:0000259" key="5">
    <source>
        <dbReference type="Pfam" id="PF00082"/>
    </source>
</evidence>
<feature type="domain" description="Peptidase S8/S53" evidence="5">
    <location>
        <begin position="239"/>
        <end position="339"/>
    </location>
</feature>
<keyword evidence="2" id="KW-0645">Protease</keyword>
<dbReference type="Gene3D" id="3.40.50.200">
    <property type="entry name" value="Peptidase S8/S53 domain"/>
    <property type="match status" value="1"/>
</dbReference>